<keyword evidence="2 4" id="KW-0378">Hydrolase</keyword>
<evidence type="ECO:0000256" key="1">
    <source>
        <dbReference type="ARBA" id="ARBA00022723"/>
    </source>
</evidence>
<sequence length="274" mass="29670">MMRLLISTDLDGTLLDHYSYSAAAAESQLRTLQTLDIPWILNTSKTLAELEPLRQCLGHRDPFVVENGAAVYIPAELPVATTTCPQIDGRYRRQTFGPDRSRILNALAPLSRRYRFTGFAAMTTDSIVRLTGLAPEAAAQALQRQFTEPLVWQDSAAALDDFAAELALVGLQIQRGGRFVHVMGHCDKAAAMGWLAGRYGELWNEPVTTLALGDGENDIGMLQQADIAVLVRSPAHPPPAVPGRADIRLTDETGPAGWSQAVKQTLTELGLGGP</sequence>
<dbReference type="NCBIfam" id="TIGR01486">
    <property type="entry name" value="HAD-SF-IIB-MPGP"/>
    <property type="match status" value="1"/>
</dbReference>
<proteinExistence type="predicted"/>
<dbReference type="Pfam" id="PF08282">
    <property type="entry name" value="Hydrolase_3"/>
    <property type="match status" value="1"/>
</dbReference>
<dbReference type="GO" id="GO:0016787">
    <property type="term" value="F:hydrolase activity"/>
    <property type="evidence" value="ECO:0007669"/>
    <property type="project" value="UniProtKB-KW"/>
</dbReference>
<dbReference type="InterPro" id="IPR036412">
    <property type="entry name" value="HAD-like_sf"/>
</dbReference>
<dbReference type="SFLD" id="SFLDG01142">
    <property type="entry name" value="C2.B.2:_Mannosyl-3-phosphoglyc"/>
    <property type="match status" value="1"/>
</dbReference>
<evidence type="ECO:0000313" key="4">
    <source>
        <dbReference type="EMBL" id="MFC6670173.1"/>
    </source>
</evidence>
<keyword evidence="3" id="KW-0460">Magnesium</keyword>
<dbReference type="RefSeq" id="WP_379908681.1">
    <property type="nucleotide sequence ID" value="NZ_JBHSWE010000001.1"/>
</dbReference>
<dbReference type="Gene3D" id="3.30.980.20">
    <property type="entry name" value="Putative mannosyl-3-phosphoglycerate phosphatase, domain 2"/>
    <property type="match status" value="1"/>
</dbReference>
<dbReference type="InterPro" id="IPR006379">
    <property type="entry name" value="HAD-SF_hydro_IIB"/>
</dbReference>
<dbReference type="EMBL" id="JBHSWE010000001">
    <property type="protein sequence ID" value="MFC6670173.1"/>
    <property type="molecule type" value="Genomic_DNA"/>
</dbReference>
<evidence type="ECO:0000256" key="2">
    <source>
        <dbReference type="ARBA" id="ARBA00022801"/>
    </source>
</evidence>
<dbReference type="SFLD" id="SFLDG01140">
    <property type="entry name" value="C2.B:_Phosphomannomutase_and_P"/>
    <property type="match status" value="1"/>
</dbReference>
<dbReference type="Proteomes" id="UP001596422">
    <property type="component" value="Unassembled WGS sequence"/>
</dbReference>
<protein>
    <submittedName>
        <fullName evidence="4">HAD-IIB family hydrolase</fullName>
    </submittedName>
</protein>
<evidence type="ECO:0000256" key="3">
    <source>
        <dbReference type="ARBA" id="ARBA00022842"/>
    </source>
</evidence>
<reference evidence="5" key="1">
    <citation type="journal article" date="2019" name="Int. J. Syst. Evol. Microbiol.">
        <title>The Global Catalogue of Microorganisms (GCM) 10K type strain sequencing project: providing services to taxonomists for standard genome sequencing and annotation.</title>
        <authorList>
            <consortium name="The Broad Institute Genomics Platform"/>
            <consortium name="The Broad Institute Genome Sequencing Center for Infectious Disease"/>
            <person name="Wu L."/>
            <person name="Ma J."/>
        </authorList>
    </citation>
    <scope>NUCLEOTIDE SEQUENCE [LARGE SCALE GENOMIC DNA]</scope>
    <source>
        <strain evidence="5">NBRC 111756</strain>
    </source>
</reference>
<dbReference type="InterPro" id="IPR023214">
    <property type="entry name" value="HAD_sf"/>
</dbReference>
<dbReference type="Gene3D" id="3.40.50.1000">
    <property type="entry name" value="HAD superfamily/HAD-like"/>
    <property type="match status" value="1"/>
</dbReference>
<dbReference type="NCBIfam" id="TIGR01484">
    <property type="entry name" value="HAD-SF-IIB"/>
    <property type="match status" value="1"/>
</dbReference>
<keyword evidence="1" id="KW-0479">Metal-binding</keyword>
<accession>A0ABW1ZYA1</accession>
<evidence type="ECO:0000313" key="5">
    <source>
        <dbReference type="Proteomes" id="UP001596422"/>
    </source>
</evidence>
<dbReference type="SFLD" id="SFLDS00003">
    <property type="entry name" value="Haloacid_Dehalogenase"/>
    <property type="match status" value="1"/>
</dbReference>
<name>A0ABW1ZYA1_9GAMM</name>
<organism evidence="4 5">
    <name type="scientific">Marinobacterium aestuariivivens</name>
    <dbReference type="NCBI Taxonomy" id="1698799"/>
    <lineage>
        <taxon>Bacteria</taxon>
        <taxon>Pseudomonadati</taxon>
        <taxon>Pseudomonadota</taxon>
        <taxon>Gammaproteobacteria</taxon>
        <taxon>Oceanospirillales</taxon>
        <taxon>Oceanospirillaceae</taxon>
        <taxon>Marinobacterium</taxon>
    </lineage>
</organism>
<gene>
    <name evidence="4" type="ORF">ACFQDL_08800</name>
</gene>
<dbReference type="PANTHER" id="PTHR10000:SF8">
    <property type="entry name" value="HAD SUPERFAMILY HYDROLASE-LIKE, TYPE 3"/>
    <property type="match status" value="1"/>
</dbReference>
<dbReference type="PANTHER" id="PTHR10000">
    <property type="entry name" value="PHOSPHOSERINE PHOSPHATASE"/>
    <property type="match status" value="1"/>
</dbReference>
<comment type="caution">
    <text evidence="4">The sequence shown here is derived from an EMBL/GenBank/DDBJ whole genome shotgun (WGS) entry which is preliminary data.</text>
</comment>
<dbReference type="InterPro" id="IPR006381">
    <property type="entry name" value="HAD-SF-IIB-MPGP"/>
</dbReference>
<keyword evidence="5" id="KW-1185">Reference proteome</keyword>
<dbReference type="SUPFAM" id="SSF56784">
    <property type="entry name" value="HAD-like"/>
    <property type="match status" value="1"/>
</dbReference>